<evidence type="ECO:0000256" key="12">
    <source>
        <dbReference type="ARBA" id="ARBA00022989"/>
    </source>
</evidence>
<dbReference type="InterPro" id="IPR036388">
    <property type="entry name" value="WH-like_DNA-bd_sf"/>
</dbReference>
<dbReference type="EC" id="2.7.11.1" evidence="2"/>
<dbReference type="Pfam" id="PF25019">
    <property type="entry name" value="LRR_R13L1-DRL21"/>
    <property type="match status" value="1"/>
</dbReference>
<evidence type="ECO:0000256" key="1">
    <source>
        <dbReference type="ARBA" id="ARBA00004370"/>
    </source>
</evidence>
<dbReference type="Gene3D" id="3.40.50.300">
    <property type="entry name" value="P-loop containing nucleotide triphosphate hydrolases"/>
    <property type="match status" value="1"/>
</dbReference>
<feature type="domain" description="Protein kinase" evidence="16">
    <location>
        <begin position="845"/>
        <end position="1074"/>
    </location>
</feature>
<keyword evidence="12" id="KW-1133">Transmembrane helix</keyword>
<dbReference type="Gene3D" id="1.10.10.10">
    <property type="entry name" value="Winged helix-like DNA-binding domain superfamily/Winged helix DNA-binding domain"/>
    <property type="match status" value="1"/>
</dbReference>
<evidence type="ECO:0000259" key="16">
    <source>
        <dbReference type="PROSITE" id="PS50011"/>
    </source>
</evidence>
<dbReference type="InterPro" id="IPR027417">
    <property type="entry name" value="P-loop_NTPase"/>
</dbReference>
<evidence type="ECO:0000256" key="3">
    <source>
        <dbReference type="ARBA" id="ARBA00022527"/>
    </source>
</evidence>
<dbReference type="InterPro" id="IPR000719">
    <property type="entry name" value="Prot_kinase_dom"/>
</dbReference>
<comment type="catalytic activity">
    <reaction evidence="15">
        <text>L-seryl-[protein] + ATP = O-phospho-L-seryl-[protein] + ADP + H(+)</text>
        <dbReference type="Rhea" id="RHEA:17989"/>
        <dbReference type="Rhea" id="RHEA-COMP:9863"/>
        <dbReference type="Rhea" id="RHEA-COMP:11604"/>
        <dbReference type="ChEBI" id="CHEBI:15378"/>
        <dbReference type="ChEBI" id="CHEBI:29999"/>
        <dbReference type="ChEBI" id="CHEBI:30616"/>
        <dbReference type="ChEBI" id="CHEBI:83421"/>
        <dbReference type="ChEBI" id="CHEBI:456216"/>
        <dbReference type="EC" id="2.7.11.1"/>
    </reaction>
</comment>
<dbReference type="InterPro" id="IPR001611">
    <property type="entry name" value="Leu-rich_rpt"/>
</dbReference>
<organism evidence="17 18">
    <name type="scientific">Morella rubra</name>
    <name type="common">Chinese bayberry</name>
    <dbReference type="NCBI Taxonomy" id="262757"/>
    <lineage>
        <taxon>Eukaryota</taxon>
        <taxon>Viridiplantae</taxon>
        <taxon>Streptophyta</taxon>
        <taxon>Embryophyta</taxon>
        <taxon>Tracheophyta</taxon>
        <taxon>Spermatophyta</taxon>
        <taxon>Magnoliopsida</taxon>
        <taxon>eudicotyledons</taxon>
        <taxon>Gunneridae</taxon>
        <taxon>Pentapetalae</taxon>
        <taxon>rosids</taxon>
        <taxon>fabids</taxon>
        <taxon>Fagales</taxon>
        <taxon>Myricaceae</taxon>
        <taxon>Morella</taxon>
    </lineage>
</organism>
<dbReference type="InterPro" id="IPR056789">
    <property type="entry name" value="LRR_R13L1-DRL21"/>
</dbReference>
<dbReference type="Gene3D" id="1.10.510.10">
    <property type="entry name" value="Transferase(Phosphotransferase) domain 1"/>
    <property type="match status" value="1"/>
</dbReference>
<keyword evidence="18" id="KW-1185">Reference proteome</keyword>
<dbReference type="OrthoDB" id="4062651at2759"/>
<dbReference type="PANTHER" id="PTHR36766:SF70">
    <property type="entry name" value="DISEASE RESISTANCE PROTEIN RGA4"/>
    <property type="match status" value="1"/>
</dbReference>
<dbReference type="Gene3D" id="3.80.10.10">
    <property type="entry name" value="Ribonuclease Inhibitor"/>
    <property type="match status" value="2"/>
</dbReference>
<evidence type="ECO:0000256" key="13">
    <source>
        <dbReference type="ARBA" id="ARBA00023136"/>
    </source>
</evidence>
<dbReference type="PROSITE" id="PS00108">
    <property type="entry name" value="PROTEIN_KINASE_ST"/>
    <property type="match status" value="1"/>
</dbReference>
<comment type="subcellular location">
    <subcellularLocation>
        <location evidence="1">Membrane</location>
    </subcellularLocation>
</comment>
<evidence type="ECO:0000256" key="14">
    <source>
        <dbReference type="ARBA" id="ARBA00047899"/>
    </source>
</evidence>
<comment type="caution">
    <text evidence="17">The sequence shown here is derived from an EMBL/GenBank/DDBJ whole genome shotgun (WGS) entry which is preliminary data.</text>
</comment>
<dbReference type="Proteomes" id="UP000516437">
    <property type="component" value="Chromosome 1"/>
</dbReference>
<keyword evidence="3" id="KW-0723">Serine/threonine-protein kinase</keyword>
<dbReference type="PRINTS" id="PR00364">
    <property type="entry name" value="DISEASERSIST"/>
</dbReference>
<dbReference type="FunFam" id="1.10.10.10:FF:000322">
    <property type="entry name" value="Probable disease resistance protein At1g63360"/>
    <property type="match status" value="1"/>
</dbReference>
<dbReference type="InterPro" id="IPR002182">
    <property type="entry name" value="NB-ARC"/>
</dbReference>
<dbReference type="PANTHER" id="PTHR36766">
    <property type="entry name" value="PLANT BROAD-SPECTRUM MILDEW RESISTANCE PROTEIN RPW8"/>
    <property type="match status" value="1"/>
</dbReference>
<comment type="catalytic activity">
    <reaction evidence="14">
        <text>L-threonyl-[protein] + ATP = O-phospho-L-threonyl-[protein] + ADP + H(+)</text>
        <dbReference type="Rhea" id="RHEA:46608"/>
        <dbReference type="Rhea" id="RHEA-COMP:11060"/>
        <dbReference type="Rhea" id="RHEA-COMP:11605"/>
        <dbReference type="ChEBI" id="CHEBI:15378"/>
        <dbReference type="ChEBI" id="CHEBI:30013"/>
        <dbReference type="ChEBI" id="CHEBI:30616"/>
        <dbReference type="ChEBI" id="CHEBI:61977"/>
        <dbReference type="ChEBI" id="CHEBI:456216"/>
        <dbReference type="EC" id="2.7.11.1"/>
    </reaction>
</comment>
<proteinExistence type="predicted"/>
<dbReference type="GO" id="GO:0016020">
    <property type="term" value="C:membrane"/>
    <property type="evidence" value="ECO:0007669"/>
    <property type="project" value="UniProtKB-SubCell"/>
</dbReference>
<keyword evidence="10" id="KW-0611">Plant defense</keyword>
<gene>
    <name evidence="17" type="ORF">CJ030_MR1G023825</name>
</gene>
<keyword evidence="7" id="KW-0677">Repeat</keyword>
<evidence type="ECO:0000256" key="2">
    <source>
        <dbReference type="ARBA" id="ARBA00012513"/>
    </source>
</evidence>
<keyword evidence="9" id="KW-0418">Kinase</keyword>
<dbReference type="Pfam" id="PF00069">
    <property type="entry name" value="Pkinase"/>
    <property type="match status" value="1"/>
</dbReference>
<sequence length="1074" mass="121379">MAIGAALLVSFAEGIASQLGSLSLTHLGPFFCGKGDLQALADTVSTVKAVLLDEEKQQGQSNAIGLWLENLIDAIYDADELLDDLSTKAELREANEVCVYLFFSKLADCVEMGPQIQPILRHANKVCASVCLFFPKLADGVADSIVMCPKIKALRKRLDAIADDRQKFHLKEHPHVDTRVRNREIDTLSYEPKEEVIGRDHDRKSVIELLMDSNITEDVSILAIVGVGGLGKTTLAKHIFNDEKIKTVLNLFPKDYRICKSILVKLWMAQGFIHLSEQDHCFEDVGNVYFLELLRRSFFQEAELDAYGEVISCKMHDLMHDLAVFVAGSFMTTLDYKKKAIDVKTRHLSVDDRKSLCVVPNFKLGRMRTIIFPFASTLYVPRHDSNLWTNYLSTWDSLKFLRALDVSYGRFLGLECSIGDLKQLRYLDLSHNNSIKKLPDSITRLQNLQTLRLNGCAELQELHKDMKKLVNLRHVENEKCGSLTHMPRGMGEMTNLQTLSTFVVSFRGSISVDSGGLNELKGLNNLRGNLVIEGLRHGKDAELEYKAADLKEKQYLQSLNLSWWHINRTEVVREEMLWEGLQPHPNLKKLTLKLYPDVRFPNWLLLLTNLVGLELEDCRNLQYLPQLSQLPSLESFSLFKLYNLEYIQSDNGDSNMFSASSSTTPLAFFPSLKKIHLTDCPRLKGWSRRTVTSMMEQPLIPSFPRLSFFKVKDCPMLSSTPMFPHLEEKLELDGASWKPVQQTMMAYVAAPQCPSTVIASSFNPLSKLKRLELISIADLQSFPEEGLQNLIGLQYLSIRFCDRLQSLSRGIQHLTALQEFLLQGPRGRTGTHCLRFWKTAHSLMVEEQKKFGIGTLSSEFITKSEALQCLQKRNDEDVEEERKLGKTSKRDESTGTTRGPIKLYKIAHVPRCNRPIFEVGAIGGYSSFLQGFRILASYRYMCGAGGAANKKHLEWPSRYKIAVGAARGLAYLHHDCIPHIIHRDIKSSNILLDHNMEARVSDFGLATLMEPDKTHVSTFVAGTFGYLAPEYFDTRRATSKGDVYSFGVVLLELLTGKKPNDEAFIEEGTQLTNE</sequence>
<evidence type="ECO:0000256" key="6">
    <source>
        <dbReference type="ARBA" id="ARBA00022692"/>
    </source>
</evidence>
<evidence type="ECO:0000256" key="11">
    <source>
        <dbReference type="ARBA" id="ARBA00022840"/>
    </source>
</evidence>
<dbReference type="InterPro" id="IPR032675">
    <property type="entry name" value="LRR_dom_sf"/>
</dbReference>
<dbReference type="InterPro" id="IPR008271">
    <property type="entry name" value="Ser/Thr_kinase_AS"/>
</dbReference>
<evidence type="ECO:0000313" key="18">
    <source>
        <dbReference type="Proteomes" id="UP000516437"/>
    </source>
</evidence>
<dbReference type="SUPFAM" id="SSF56112">
    <property type="entry name" value="Protein kinase-like (PK-like)"/>
    <property type="match status" value="1"/>
</dbReference>
<dbReference type="SUPFAM" id="SSF52540">
    <property type="entry name" value="P-loop containing nucleoside triphosphate hydrolases"/>
    <property type="match status" value="1"/>
</dbReference>
<evidence type="ECO:0000256" key="4">
    <source>
        <dbReference type="ARBA" id="ARBA00022614"/>
    </source>
</evidence>
<dbReference type="FunFam" id="1.10.510.10:FF:001023">
    <property type="entry name" value="Os07g0541700 protein"/>
    <property type="match status" value="1"/>
</dbReference>
<evidence type="ECO:0000256" key="8">
    <source>
        <dbReference type="ARBA" id="ARBA00022741"/>
    </source>
</evidence>
<name>A0A6A1WQ87_9ROSI</name>
<dbReference type="GO" id="GO:0006952">
    <property type="term" value="P:defense response"/>
    <property type="evidence" value="ECO:0007669"/>
    <property type="project" value="UniProtKB-KW"/>
</dbReference>
<evidence type="ECO:0000256" key="15">
    <source>
        <dbReference type="ARBA" id="ARBA00048679"/>
    </source>
</evidence>
<dbReference type="GO" id="GO:0004674">
    <property type="term" value="F:protein serine/threonine kinase activity"/>
    <property type="evidence" value="ECO:0007669"/>
    <property type="project" value="UniProtKB-KW"/>
</dbReference>
<protein>
    <recommendedName>
        <fullName evidence="2">non-specific serine/threonine protein kinase</fullName>
        <ecNumber evidence="2">2.7.11.1</ecNumber>
    </recommendedName>
</protein>
<evidence type="ECO:0000256" key="7">
    <source>
        <dbReference type="ARBA" id="ARBA00022737"/>
    </source>
</evidence>
<dbReference type="SMART" id="SM00220">
    <property type="entry name" value="S_TKc"/>
    <property type="match status" value="1"/>
</dbReference>
<dbReference type="Pfam" id="PF00931">
    <property type="entry name" value="NB-ARC"/>
    <property type="match status" value="1"/>
</dbReference>
<evidence type="ECO:0000256" key="10">
    <source>
        <dbReference type="ARBA" id="ARBA00022821"/>
    </source>
</evidence>
<dbReference type="PROSITE" id="PS50011">
    <property type="entry name" value="PROTEIN_KINASE_DOM"/>
    <property type="match status" value="1"/>
</dbReference>
<keyword evidence="5" id="KW-0808">Transferase</keyword>
<accession>A0A6A1WQ87</accession>
<dbReference type="Pfam" id="PF23559">
    <property type="entry name" value="WHD_DRP"/>
    <property type="match status" value="1"/>
</dbReference>
<keyword evidence="13" id="KW-0472">Membrane</keyword>
<dbReference type="AlphaFoldDB" id="A0A6A1WQ87"/>
<dbReference type="SUPFAM" id="SSF52058">
    <property type="entry name" value="L domain-like"/>
    <property type="match status" value="1"/>
</dbReference>
<dbReference type="InterPro" id="IPR041118">
    <property type="entry name" value="Rx_N"/>
</dbReference>
<dbReference type="Pfam" id="PF18052">
    <property type="entry name" value="Rx_N"/>
    <property type="match status" value="1"/>
</dbReference>
<keyword evidence="8" id="KW-0547">Nucleotide-binding</keyword>
<keyword evidence="11" id="KW-0067">ATP-binding</keyword>
<dbReference type="Gene3D" id="1.20.5.4130">
    <property type="match status" value="1"/>
</dbReference>
<dbReference type="GO" id="GO:0005524">
    <property type="term" value="F:ATP binding"/>
    <property type="evidence" value="ECO:0007669"/>
    <property type="project" value="UniProtKB-KW"/>
</dbReference>
<dbReference type="InterPro" id="IPR011009">
    <property type="entry name" value="Kinase-like_dom_sf"/>
</dbReference>
<reference evidence="17 18" key="1">
    <citation type="journal article" date="2019" name="Plant Biotechnol. J.">
        <title>The red bayberry genome and genetic basis of sex determination.</title>
        <authorList>
            <person name="Jia H.M."/>
            <person name="Jia H.J."/>
            <person name="Cai Q.L."/>
            <person name="Wang Y."/>
            <person name="Zhao H.B."/>
            <person name="Yang W.F."/>
            <person name="Wang G.Y."/>
            <person name="Li Y.H."/>
            <person name="Zhan D.L."/>
            <person name="Shen Y.T."/>
            <person name="Niu Q.F."/>
            <person name="Chang L."/>
            <person name="Qiu J."/>
            <person name="Zhao L."/>
            <person name="Xie H.B."/>
            <person name="Fu W.Y."/>
            <person name="Jin J."/>
            <person name="Li X.W."/>
            <person name="Jiao Y."/>
            <person name="Zhou C.C."/>
            <person name="Tu T."/>
            <person name="Chai C.Y."/>
            <person name="Gao J.L."/>
            <person name="Fan L.J."/>
            <person name="van de Weg E."/>
            <person name="Wang J.Y."/>
            <person name="Gao Z.S."/>
        </authorList>
    </citation>
    <scope>NUCLEOTIDE SEQUENCE [LARGE SCALE GENOMIC DNA]</scope>
    <source>
        <tissue evidence="17">Leaves</tissue>
    </source>
</reference>
<dbReference type="PROSITE" id="PS51450">
    <property type="entry name" value="LRR"/>
    <property type="match status" value="1"/>
</dbReference>
<keyword evidence="4" id="KW-0433">Leucine-rich repeat</keyword>
<dbReference type="GO" id="GO:0051707">
    <property type="term" value="P:response to other organism"/>
    <property type="evidence" value="ECO:0007669"/>
    <property type="project" value="UniProtKB-ARBA"/>
</dbReference>
<dbReference type="GO" id="GO:0043531">
    <property type="term" value="F:ADP binding"/>
    <property type="evidence" value="ECO:0007669"/>
    <property type="project" value="InterPro"/>
</dbReference>
<keyword evidence="6" id="KW-0812">Transmembrane</keyword>
<evidence type="ECO:0000313" key="17">
    <source>
        <dbReference type="EMBL" id="KAB1227439.1"/>
    </source>
</evidence>
<dbReference type="InterPro" id="IPR058922">
    <property type="entry name" value="WHD_DRP"/>
</dbReference>
<dbReference type="EMBL" id="RXIC02000019">
    <property type="protein sequence ID" value="KAB1227439.1"/>
    <property type="molecule type" value="Genomic_DNA"/>
</dbReference>
<evidence type="ECO:0000256" key="5">
    <source>
        <dbReference type="ARBA" id="ARBA00022679"/>
    </source>
</evidence>
<evidence type="ECO:0000256" key="9">
    <source>
        <dbReference type="ARBA" id="ARBA00022777"/>
    </source>
</evidence>